<comment type="caution">
    <text evidence="8">The sequence shown here is derived from an EMBL/GenBank/DDBJ whole genome shotgun (WGS) entry which is preliminary data.</text>
</comment>
<feature type="transmembrane region" description="Helical" evidence="6">
    <location>
        <begin position="333"/>
        <end position="355"/>
    </location>
</feature>
<accession>A0A558HBP5</accession>
<evidence type="ECO:0000259" key="7">
    <source>
        <dbReference type="PROSITE" id="PS50850"/>
    </source>
</evidence>
<feature type="transmembrane region" description="Helical" evidence="6">
    <location>
        <begin position="127"/>
        <end position="148"/>
    </location>
</feature>
<name>A0A558HBP5_PAENT</name>
<evidence type="ECO:0000313" key="8">
    <source>
        <dbReference type="EMBL" id="TVU66528.1"/>
    </source>
</evidence>
<evidence type="ECO:0000313" key="9">
    <source>
        <dbReference type="Proteomes" id="UP000316500"/>
    </source>
</evidence>
<gene>
    <name evidence="8" type="ORF">FQP90_02070</name>
</gene>
<feature type="transmembrane region" description="Helical" evidence="6">
    <location>
        <begin position="209"/>
        <end position="233"/>
    </location>
</feature>
<feature type="transmembrane region" description="Helical" evidence="6">
    <location>
        <begin position="72"/>
        <end position="90"/>
    </location>
</feature>
<dbReference type="AlphaFoldDB" id="A0A558HBP5"/>
<dbReference type="PANTHER" id="PTHR23523">
    <property type="match status" value="1"/>
</dbReference>
<dbReference type="OrthoDB" id="5317164at2"/>
<evidence type="ECO:0000256" key="1">
    <source>
        <dbReference type="ARBA" id="ARBA00004651"/>
    </source>
</evidence>
<feature type="transmembrane region" description="Helical" evidence="6">
    <location>
        <begin position="299"/>
        <end position="321"/>
    </location>
</feature>
<feature type="transmembrane region" description="Helical" evidence="6">
    <location>
        <begin position="274"/>
        <end position="293"/>
    </location>
</feature>
<evidence type="ECO:0000256" key="5">
    <source>
        <dbReference type="SAM" id="MobiDB-lite"/>
    </source>
</evidence>
<dbReference type="SUPFAM" id="SSF103473">
    <property type="entry name" value="MFS general substrate transporter"/>
    <property type="match status" value="1"/>
</dbReference>
<feature type="domain" description="Major facilitator superfamily (MFS) profile" evidence="7">
    <location>
        <begin position="3"/>
        <end position="388"/>
    </location>
</feature>
<dbReference type="InterPro" id="IPR020846">
    <property type="entry name" value="MFS_dom"/>
</dbReference>
<feature type="compositionally biased region" description="Basic and acidic residues" evidence="5">
    <location>
        <begin position="414"/>
        <end position="429"/>
    </location>
</feature>
<feature type="region of interest" description="Disordered" evidence="5">
    <location>
        <begin position="406"/>
        <end position="435"/>
    </location>
</feature>
<organism evidence="8 9">
    <name type="scientific">Paenarthrobacter nitroguajacolicus</name>
    <name type="common">Arthrobacter nitroguajacolicus</name>
    <dbReference type="NCBI Taxonomy" id="211146"/>
    <lineage>
        <taxon>Bacteria</taxon>
        <taxon>Bacillati</taxon>
        <taxon>Actinomycetota</taxon>
        <taxon>Actinomycetes</taxon>
        <taxon>Micrococcales</taxon>
        <taxon>Micrococcaceae</taxon>
        <taxon>Paenarthrobacter</taxon>
    </lineage>
</organism>
<protein>
    <submittedName>
        <fullName evidence="8">MFS transporter</fullName>
    </submittedName>
</protein>
<dbReference type="InterPro" id="IPR052524">
    <property type="entry name" value="MFS_Cyanate_Porter"/>
</dbReference>
<dbReference type="PANTHER" id="PTHR23523:SF2">
    <property type="entry name" value="2-NITROIMIDAZOLE TRANSPORTER"/>
    <property type="match status" value="1"/>
</dbReference>
<feature type="transmembrane region" description="Helical" evidence="6">
    <location>
        <begin position="245"/>
        <end position="267"/>
    </location>
</feature>
<feature type="transmembrane region" description="Helical" evidence="6">
    <location>
        <begin position="47"/>
        <end position="65"/>
    </location>
</feature>
<dbReference type="Proteomes" id="UP000316500">
    <property type="component" value="Unassembled WGS sequence"/>
</dbReference>
<reference evidence="8 9" key="1">
    <citation type="submission" date="2019-07" db="EMBL/GenBank/DDBJ databases">
        <title>Diversity of Bacteria from Kongsfjorden, Arctic.</title>
        <authorList>
            <person name="Yu Y."/>
        </authorList>
    </citation>
    <scope>NUCLEOTIDE SEQUENCE [LARGE SCALE GENOMIC DNA]</scope>
    <source>
        <strain evidence="8 9">SM1928</strain>
    </source>
</reference>
<dbReference type="GO" id="GO:0022857">
    <property type="term" value="F:transmembrane transporter activity"/>
    <property type="evidence" value="ECO:0007669"/>
    <property type="project" value="InterPro"/>
</dbReference>
<dbReference type="GO" id="GO:0005886">
    <property type="term" value="C:plasma membrane"/>
    <property type="evidence" value="ECO:0007669"/>
    <property type="project" value="UniProtKB-SubCell"/>
</dbReference>
<dbReference type="PROSITE" id="PS50850">
    <property type="entry name" value="MFS"/>
    <property type="match status" value="1"/>
</dbReference>
<keyword evidence="3 6" id="KW-1133">Transmembrane helix</keyword>
<feature type="transmembrane region" description="Helical" evidence="6">
    <location>
        <begin position="96"/>
        <end position="115"/>
    </location>
</feature>
<keyword evidence="4 6" id="KW-0472">Membrane</keyword>
<feature type="transmembrane region" description="Helical" evidence="6">
    <location>
        <begin position="361"/>
        <end position="383"/>
    </location>
</feature>
<dbReference type="EMBL" id="VNFK01000002">
    <property type="protein sequence ID" value="TVU66528.1"/>
    <property type="molecule type" value="Genomic_DNA"/>
</dbReference>
<evidence type="ECO:0000256" key="2">
    <source>
        <dbReference type="ARBA" id="ARBA00022692"/>
    </source>
</evidence>
<dbReference type="Gene3D" id="1.20.1250.20">
    <property type="entry name" value="MFS general substrate transporter like domains"/>
    <property type="match status" value="1"/>
</dbReference>
<sequence length="435" mass="45462">MRGRLTALAGILLVAFSAREAVSAVSPLLGQIGADLHLNAVATGTLGMLPTASFAVMGFLALPLLRRIRLEHLLLVALLLTTLGQLGRAVGWDVLAFLGFTCIAMLGIGLINVVAPPLLMTYFPDRFGGLAALHVTLLGVSTAVAAQFANPLSTLYGWRFSIGIWAVLSALAAVPWLILLTTRRIVACTPANDQQSPPANSVRPWRSSIGWGTALVFAGCSSNTFAALTWLPAVLVDRGLSEETAGSMLALYSILALPVALMVPMVVVGMSRPLPVAVLFVVAFAIGYGGIIFAPPASAAVWVVIAGLGQGSYSFAFTMINKRTRTQSGSGRLSAFAQGTGYALASVGPFLFALLHSPGDGWLASFGMLGAWLVVLLAGAVMVNKPRMLEDHSPIPGLAPGELLPFQGPTAASRRTEAGVDARDFRPPDPKMPGL</sequence>
<evidence type="ECO:0000256" key="6">
    <source>
        <dbReference type="SAM" id="Phobius"/>
    </source>
</evidence>
<comment type="subcellular location">
    <subcellularLocation>
        <location evidence="1">Cell membrane</location>
        <topology evidence="1">Multi-pass membrane protein</topology>
    </subcellularLocation>
</comment>
<proteinExistence type="predicted"/>
<evidence type="ECO:0000256" key="4">
    <source>
        <dbReference type="ARBA" id="ARBA00023136"/>
    </source>
</evidence>
<evidence type="ECO:0000256" key="3">
    <source>
        <dbReference type="ARBA" id="ARBA00022989"/>
    </source>
</evidence>
<dbReference type="InterPro" id="IPR036259">
    <property type="entry name" value="MFS_trans_sf"/>
</dbReference>
<dbReference type="InterPro" id="IPR011701">
    <property type="entry name" value="MFS"/>
</dbReference>
<dbReference type="Pfam" id="PF07690">
    <property type="entry name" value="MFS_1"/>
    <property type="match status" value="1"/>
</dbReference>
<keyword evidence="2 6" id="KW-0812">Transmembrane</keyword>
<feature type="transmembrane region" description="Helical" evidence="6">
    <location>
        <begin position="160"/>
        <end position="180"/>
    </location>
</feature>